<proteinExistence type="inferred from homology"/>
<dbReference type="HAMAP" id="MF_01805">
    <property type="entry name" value="ScpA"/>
    <property type="match status" value="1"/>
</dbReference>
<sequence>MAYKCKLKIFEGPLDLLLHLLKEQKMDICDIPIAEITKQYMQYLEMMQEMNLELVGEYLVMAAELTRIKSKTLLPSPETDEEGDFGGGEDPRSELMRRLREYQRYRDAAFELRMKEHDRQQVFSRGGEIEIEENSENLGLMDATVFDLFTAYQKILDAKSFEKDYEIEITEMSVTDRMQYILDILNASDSVTFESFFTVLNSKQEIIVTFLGILELMRLKLMRVQQGQHFETIRIYKSADQKTQDDILQEYHRNLDADSLESS</sequence>
<dbReference type="Gene3D" id="6.10.250.2410">
    <property type="match status" value="1"/>
</dbReference>
<gene>
    <name evidence="1" type="ORF">METZ01_LOCUS78168</name>
</gene>
<reference evidence="1" key="1">
    <citation type="submission" date="2018-05" db="EMBL/GenBank/DDBJ databases">
        <authorList>
            <person name="Lanie J.A."/>
            <person name="Ng W.-L."/>
            <person name="Kazmierczak K.M."/>
            <person name="Andrzejewski T.M."/>
            <person name="Davidsen T.M."/>
            <person name="Wayne K.J."/>
            <person name="Tettelin H."/>
            <person name="Glass J.I."/>
            <person name="Rusch D."/>
            <person name="Podicherti R."/>
            <person name="Tsui H.-C.T."/>
            <person name="Winkler M.E."/>
        </authorList>
    </citation>
    <scope>NUCLEOTIDE SEQUENCE</scope>
</reference>
<dbReference type="InterPro" id="IPR003768">
    <property type="entry name" value="ScpA"/>
</dbReference>
<dbReference type="EMBL" id="UINC01006075">
    <property type="protein sequence ID" value="SVA25314.1"/>
    <property type="molecule type" value="Genomic_DNA"/>
</dbReference>
<dbReference type="Pfam" id="PF02616">
    <property type="entry name" value="SMC_ScpA"/>
    <property type="match status" value="1"/>
</dbReference>
<dbReference type="PANTHER" id="PTHR33969">
    <property type="entry name" value="SEGREGATION AND CONDENSATION PROTEIN A"/>
    <property type="match status" value="1"/>
</dbReference>
<dbReference type="AlphaFoldDB" id="A0A381UBH7"/>
<evidence type="ECO:0008006" key="2">
    <source>
        <dbReference type="Google" id="ProtNLM"/>
    </source>
</evidence>
<organism evidence="1">
    <name type="scientific">marine metagenome</name>
    <dbReference type="NCBI Taxonomy" id="408172"/>
    <lineage>
        <taxon>unclassified sequences</taxon>
        <taxon>metagenomes</taxon>
        <taxon>ecological metagenomes</taxon>
    </lineage>
</organism>
<accession>A0A381UBH7</accession>
<dbReference type="PANTHER" id="PTHR33969:SF2">
    <property type="entry name" value="SEGREGATION AND CONDENSATION PROTEIN A"/>
    <property type="match status" value="1"/>
</dbReference>
<evidence type="ECO:0000313" key="1">
    <source>
        <dbReference type="EMBL" id="SVA25314.1"/>
    </source>
</evidence>
<name>A0A381UBH7_9ZZZZ</name>
<protein>
    <recommendedName>
        <fullName evidence="2">Segregation and condensation protein A</fullName>
    </recommendedName>
</protein>